<feature type="region of interest" description="Disordered" evidence="9">
    <location>
        <begin position="624"/>
        <end position="656"/>
    </location>
</feature>
<feature type="compositionally biased region" description="Polar residues" evidence="9">
    <location>
        <begin position="624"/>
        <end position="650"/>
    </location>
</feature>
<dbReference type="InterPro" id="IPR000232">
    <property type="entry name" value="HSF_DNA-bd"/>
</dbReference>
<dbReference type="EMBL" id="JAPXFL010000077">
    <property type="protein sequence ID" value="KAK9496497.1"/>
    <property type="molecule type" value="Genomic_DNA"/>
</dbReference>
<dbReference type="PRINTS" id="PR00056">
    <property type="entry name" value="HSFDOMAIN"/>
</dbReference>
<dbReference type="GO" id="GO:0005634">
    <property type="term" value="C:nucleus"/>
    <property type="evidence" value="ECO:0007669"/>
    <property type="project" value="UniProtKB-SubCell"/>
</dbReference>
<evidence type="ECO:0000256" key="9">
    <source>
        <dbReference type="SAM" id="MobiDB-lite"/>
    </source>
</evidence>
<feature type="domain" description="HSF-type DNA-binding" evidence="10">
    <location>
        <begin position="53"/>
        <end position="77"/>
    </location>
</feature>
<keyword evidence="3" id="KW-0805">Transcription regulation</keyword>
<feature type="compositionally biased region" description="Polar residues" evidence="9">
    <location>
        <begin position="367"/>
        <end position="378"/>
    </location>
</feature>
<gene>
    <name evidence="11" type="ORF">O3M35_013218</name>
</gene>
<evidence type="ECO:0000256" key="6">
    <source>
        <dbReference type="ARBA" id="ARBA00023242"/>
    </source>
</evidence>
<dbReference type="PANTHER" id="PTHR10015">
    <property type="entry name" value="HEAT SHOCK TRANSCRIPTION FACTOR"/>
    <property type="match status" value="1"/>
</dbReference>
<evidence type="ECO:0000259" key="10">
    <source>
        <dbReference type="PROSITE" id="PS00434"/>
    </source>
</evidence>
<sequence length="656" mass="73218">MFSTPQANPNIPAFIGKLWHMVSNPKSDHLISWNKDGSSFIIKNHGNFSCELLPMYYKHKNLASFIRQLNKYGFHKVISVDSSNNDKIDFEFAHPDFIKDCPQLLLQIKRKLSNSKETEFKNDSNLVSKLLQDVQQLQAKQDLFESKLAVMKNENDALWREHSILRQRHQKQQKIVNKLIQFLVTLVQQTRGLNIKRRMPLMLKDGRPVDNLMAIKDADHGNTPLICEVDPYEVFVENGNKSSTSNLKNNVPIQIAALSNAIVTKDVNNLNASVKENNVQINVPSATAHVDETTFLNGALNSTPSPPLSNIDFAVPLQEVSPAIVHINKPIEVNSTSTINNKINLANSNNNLNDINTNNKLSKEKNVSTVSENLNNSVKRPPKRKTNNKSNKSNYLLVVPDLPVNHTQKDHTQSLNVALEHPLVIKSTDLGSNIEWNCGDTTLVSQQVDSSTLTELNSTSDDGTVFVLNSSNNIDNVTNSILSPSQSTITTESINTNDNIIKFKEEPLSNSDNNLVVSQMSPVLNKYSTDKIPREDMDNHLEMVQTDLDVLKDILHSEGLSLDASTLMGLFNADDPFSLNLPESEKNSNDNVSENGNEIVSYSSNLIDMTDILDENTEDFPNVSMPSPTELNTPLVQLNSPPYIVTSPTPSKRLKK</sequence>
<evidence type="ECO:0000256" key="4">
    <source>
        <dbReference type="ARBA" id="ARBA00023125"/>
    </source>
</evidence>
<comment type="caution">
    <text evidence="11">The sequence shown here is derived from an EMBL/GenBank/DDBJ whole genome shotgun (WGS) entry which is preliminary data.</text>
</comment>
<reference evidence="11 12" key="1">
    <citation type="submission" date="2022-12" db="EMBL/GenBank/DDBJ databases">
        <title>Chromosome-level genome assembly of true bugs.</title>
        <authorList>
            <person name="Ma L."/>
            <person name="Li H."/>
        </authorList>
    </citation>
    <scope>NUCLEOTIDE SEQUENCE [LARGE SCALE GENOMIC DNA]</scope>
    <source>
        <strain evidence="11">Lab_2022b</strain>
    </source>
</reference>
<dbReference type="GO" id="GO:0043565">
    <property type="term" value="F:sequence-specific DNA binding"/>
    <property type="evidence" value="ECO:0007669"/>
    <property type="project" value="InterPro"/>
</dbReference>
<feature type="region of interest" description="Disordered" evidence="9">
    <location>
        <begin position="357"/>
        <end position="391"/>
    </location>
</feature>
<keyword evidence="5" id="KW-0804">Transcription</keyword>
<dbReference type="PANTHER" id="PTHR10015:SF427">
    <property type="entry name" value="HEAT SHOCK FACTOR PROTEIN"/>
    <property type="match status" value="1"/>
</dbReference>
<dbReference type="AlphaFoldDB" id="A0AAW1CJ78"/>
<dbReference type="PROSITE" id="PS00434">
    <property type="entry name" value="HSF_DOMAIN"/>
    <property type="match status" value="1"/>
</dbReference>
<evidence type="ECO:0000256" key="8">
    <source>
        <dbReference type="SAM" id="Coils"/>
    </source>
</evidence>
<dbReference type="InterPro" id="IPR036390">
    <property type="entry name" value="WH_DNA-bd_sf"/>
</dbReference>
<feature type="coiled-coil region" evidence="8">
    <location>
        <begin position="127"/>
        <end position="154"/>
    </location>
</feature>
<dbReference type="Pfam" id="PF00447">
    <property type="entry name" value="HSF_DNA-bind"/>
    <property type="match status" value="1"/>
</dbReference>
<comment type="similarity">
    <text evidence="2 7">Belongs to the HSF family.</text>
</comment>
<keyword evidence="12" id="KW-1185">Reference proteome</keyword>
<keyword evidence="6" id="KW-0539">Nucleus</keyword>
<dbReference type="SMART" id="SM00415">
    <property type="entry name" value="HSF"/>
    <property type="match status" value="1"/>
</dbReference>
<proteinExistence type="inferred from homology"/>
<evidence type="ECO:0000256" key="7">
    <source>
        <dbReference type="RuleBase" id="RU004020"/>
    </source>
</evidence>
<dbReference type="InterPro" id="IPR036388">
    <property type="entry name" value="WH-like_DNA-bd_sf"/>
</dbReference>
<evidence type="ECO:0000256" key="1">
    <source>
        <dbReference type="ARBA" id="ARBA00004123"/>
    </source>
</evidence>
<keyword evidence="4" id="KW-0238">DNA-binding</keyword>
<evidence type="ECO:0000256" key="3">
    <source>
        <dbReference type="ARBA" id="ARBA00023015"/>
    </source>
</evidence>
<keyword evidence="8" id="KW-0175">Coiled coil</keyword>
<accession>A0AAW1CJ78</accession>
<evidence type="ECO:0000256" key="2">
    <source>
        <dbReference type="ARBA" id="ARBA00006403"/>
    </source>
</evidence>
<dbReference type="GO" id="GO:0003700">
    <property type="term" value="F:DNA-binding transcription factor activity"/>
    <property type="evidence" value="ECO:0007669"/>
    <property type="project" value="InterPro"/>
</dbReference>
<protein>
    <recommendedName>
        <fullName evidence="10">HSF-type DNA-binding domain-containing protein</fullName>
    </recommendedName>
</protein>
<dbReference type="Gene3D" id="1.10.10.10">
    <property type="entry name" value="Winged helix-like DNA-binding domain superfamily/Winged helix DNA-binding domain"/>
    <property type="match status" value="1"/>
</dbReference>
<evidence type="ECO:0000256" key="5">
    <source>
        <dbReference type="ARBA" id="ARBA00023163"/>
    </source>
</evidence>
<name>A0AAW1CJ78_9HEMI</name>
<evidence type="ECO:0000313" key="12">
    <source>
        <dbReference type="Proteomes" id="UP001461498"/>
    </source>
</evidence>
<comment type="subcellular location">
    <subcellularLocation>
        <location evidence="1">Nucleus</location>
    </subcellularLocation>
</comment>
<evidence type="ECO:0000313" key="11">
    <source>
        <dbReference type="EMBL" id="KAK9496497.1"/>
    </source>
</evidence>
<dbReference type="SUPFAM" id="SSF46785">
    <property type="entry name" value="Winged helix' DNA-binding domain"/>
    <property type="match status" value="1"/>
</dbReference>
<dbReference type="Proteomes" id="UP001461498">
    <property type="component" value="Unassembled WGS sequence"/>
</dbReference>
<organism evidence="11 12">
    <name type="scientific">Rhynocoris fuscipes</name>
    <dbReference type="NCBI Taxonomy" id="488301"/>
    <lineage>
        <taxon>Eukaryota</taxon>
        <taxon>Metazoa</taxon>
        <taxon>Ecdysozoa</taxon>
        <taxon>Arthropoda</taxon>
        <taxon>Hexapoda</taxon>
        <taxon>Insecta</taxon>
        <taxon>Pterygota</taxon>
        <taxon>Neoptera</taxon>
        <taxon>Paraneoptera</taxon>
        <taxon>Hemiptera</taxon>
        <taxon>Heteroptera</taxon>
        <taxon>Panheteroptera</taxon>
        <taxon>Cimicomorpha</taxon>
        <taxon>Reduviidae</taxon>
        <taxon>Harpactorinae</taxon>
        <taxon>Harpactorini</taxon>
        <taxon>Rhynocoris</taxon>
    </lineage>
</organism>
<dbReference type="FunFam" id="1.10.10.10:FF:000027">
    <property type="entry name" value="Heat shock transcription factor 1"/>
    <property type="match status" value="1"/>
</dbReference>